<gene>
    <name evidence="12" type="primary">LOC111601314</name>
</gene>
<dbReference type="GO" id="GO:0016042">
    <property type="term" value="P:lipid catabolic process"/>
    <property type="evidence" value="ECO:0007669"/>
    <property type="project" value="UniProtKB-KW"/>
</dbReference>
<keyword evidence="2 9" id="KW-0732">Signal</keyword>
<evidence type="ECO:0000256" key="7">
    <source>
        <dbReference type="PIRNR" id="PIRNR000862"/>
    </source>
</evidence>
<evidence type="ECO:0000313" key="11">
    <source>
        <dbReference type="Proteomes" id="UP000504633"/>
    </source>
</evidence>
<evidence type="ECO:0000259" key="10">
    <source>
        <dbReference type="Pfam" id="PF04083"/>
    </source>
</evidence>
<dbReference type="InterPro" id="IPR029058">
    <property type="entry name" value="AB_hydrolase_fold"/>
</dbReference>
<feature type="domain" description="Partial AB-hydrolase lipase" evidence="10">
    <location>
        <begin position="40"/>
        <end position="90"/>
    </location>
</feature>
<feature type="chain" id="PRO_5027076293" description="Lipase" evidence="9">
    <location>
        <begin position="21"/>
        <end position="400"/>
    </location>
</feature>
<sequence>MKRLYYGLICLCFNANWLLADIVQYDPAVIEDAHLRTPGLIKKYGYNFEEHKVDTKDGFRLTLHRIAKPGAQPVLLVHGLEDSSSAWVMTGSGRGLGYLLSDRGYDVWLMNCRGNRYSRKHRKFHIYQRQFWDFSFHEIGIYDLPATIDYVLALSKGHAQLHYVGHSQGTTAAFVLGAEKPAYMKKIKLMQALAPVAYFEYLEMPLLRALAPYMPSIVRLLQGLGINELPPETEVWRELSYKYCSLAFPNTCANLIMQLVGIDLEQVNITLTPIILGQYPAGSSVKSVSHYSQQVLSGGFYKYDYESPYMNWQEYGTITPPAYKLANVNCKVALFYGQNDLLVAVKDVQRLRKELPNVVHDEKLAYKKFNHIDFLTAIDVKELLYNSMFQVMEKVDKGEL</sequence>
<evidence type="ECO:0000256" key="9">
    <source>
        <dbReference type="SAM" id="SignalP"/>
    </source>
</evidence>
<evidence type="ECO:0000256" key="5">
    <source>
        <dbReference type="ARBA" id="ARBA00023098"/>
    </source>
</evidence>
<evidence type="ECO:0000256" key="3">
    <source>
        <dbReference type="ARBA" id="ARBA00022801"/>
    </source>
</evidence>
<evidence type="ECO:0000256" key="4">
    <source>
        <dbReference type="ARBA" id="ARBA00022963"/>
    </source>
</evidence>
<evidence type="ECO:0000256" key="8">
    <source>
        <dbReference type="PIRSR" id="PIRSR000862-1"/>
    </source>
</evidence>
<organism evidence="11 12">
    <name type="scientific">Drosophila hydei</name>
    <name type="common">Fruit fly</name>
    <dbReference type="NCBI Taxonomy" id="7224"/>
    <lineage>
        <taxon>Eukaryota</taxon>
        <taxon>Metazoa</taxon>
        <taxon>Ecdysozoa</taxon>
        <taxon>Arthropoda</taxon>
        <taxon>Hexapoda</taxon>
        <taxon>Insecta</taxon>
        <taxon>Pterygota</taxon>
        <taxon>Neoptera</taxon>
        <taxon>Endopterygota</taxon>
        <taxon>Diptera</taxon>
        <taxon>Brachycera</taxon>
        <taxon>Muscomorpha</taxon>
        <taxon>Ephydroidea</taxon>
        <taxon>Drosophilidae</taxon>
        <taxon>Drosophila</taxon>
    </lineage>
</organism>
<keyword evidence="6" id="KW-0325">Glycoprotein</keyword>
<dbReference type="Gene3D" id="3.40.50.1820">
    <property type="entry name" value="alpha/beta hydrolase"/>
    <property type="match status" value="1"/>
</dbReference>
<dbReference type="SUPFAM" id="SSF53474">
    <property type="entry name" value="alpha/beta-Hydrolases"/>
    <property type="match status" value="1"/>
</dbReference>
<feature type="active site" description="Charge relay system" evidence="8">
    <location>
        <position position="340"/>
    </location>
</feature>
<feature type="active site" description="Nucleophile" evidence="8">
    <location>
        <position position="167"/>
    </location>
</feature>
<keyword evidence="4 7" id="KW-0442">Lipid degradation</keyword>
<dbReference type="GO" id="GO:0016788">
    <property type="term" value="F:hydrolase activity, acting on ester bonds"/>
    <property type="evidence" value="ECO:0007669"/>
    <property type="project" value="InterPro"/>
</dbReference>
<comment type="similarity">
    <text evidence="1 7">Belongs to the AB hydrolase superfamily. Lipase family.</text>
</comment>
<accession>A0A6J1LYX8</accession>
<dbReference type="GeneID" id="111601314"/>
<dbReference type="KEGG" id="dhe:111601314"/>
<keyword evidence="11" id="KW-1185">Reference proteome</keyword>
<evidence type="ECO:0000256" key="2">
    <source>
        <dbReference type="ARBA" id="ARBA00022729"/>
    </source>
</evidence>
<dbReference type="AlphaFoldDB" id="A0A6J1LYX8"/>
<dbReference type="FunFam" id="3.40.50.1820:FF:000057">
    <property type="entry name" value="Lipase"/>
    <property type="match status" value="1"/>
</dbReference>
<evidence type="ECO:0000313" key="12">
    <source>
        <dbReference type="RefSeq" id="XP_023173614.2"/>
    </source>
</evidence>
<keyword evidence="5" id="KW-0443">Lipid metabolism</keyword>
<feature type="signal peptide" evidence="9">
    <location>
        <begin position="1"/>
        <end position="20"/>
    </location>
</feature>
<reference evidence="12" key="1">
    <citation type="submission" date="2025-08" db="UniProtKB">
        <authorList>
            <consortium name="RefSeq"/>
        </authorList>
    </citation>
    <scope>IDENTIFICATION</scope>
    <source>
        <strain evidence="12">15085-1641.00</strain>
        <tissue evidence="12">Whole body</tissue>
    </source>
</reference>
<protein>
    <recommendedName>
        <fullName evidence="7">Lipase</fullName>
    </recommendedName>
</protein>
<dbReference type="Pfam" id="PF04083">
    <property type="entry name" value="Abhydro_lipase"/>
    <property type="match status" value="1"/>
</dbReference>
<dbReference type="PIRSF" id="PIRSF000862">
    <property type="entry name" value="Steryl_ester_lip"/>
    <property type="match status" value="1"/>
</dbReference>
<keyword evidence="3 7" id="KW-0378">Hydrolase</keyword>
<dbReference type="InterPro" id="IPR006693">
    <property type="entry name" value="AB_hydrolase_lipase"/>
</dbReference>
<dbReference type="OMA" id="AYKKFNH"/>
<dbReference type="InterPro" id="IPR025483">
    <property type="entry name" value="Lipase_euk"/>
</dbReference>
<name>A0A6J1LYX8_DROHY</name>
<evidence type="ECO:0000256" key="1">
    <source>
        <dbReference type="ARBA" id="ARBA00010701"/>
    </source>
</evidence>
<dbReference type="Proteomes" id="UP000504633">
    <property type="component" value="Unplaced"/>
</dbReference>
<proteinExistence type="inferred from homology"/>
<evidence type="ECO:0000256" key="6">
    <source>
        <dbReference type="ARBA" id="ARBA00023180"/>
    </source>
</evidence>
<feature type="active site" description="Charge relay system" evidence="8">
    <location>
        <position position="371"/>
    </location>
</feature>
<dbReference type="OrthoDB" id="9974421at2759"/>
<dbReference type="PANTHER" id="PTHR11005">
    <property type="entry name" value="LYSOSOMAL ACID LIPASE-RELATED"/>
    <property type="match status" value="1"/>
</dbReference>
<dbReference type="RefSeq" id="XP_023173614.2">
    <property type="nucleotide sequence ID" value="XM_023317846.2"/>
</dbReference>